<reference evidence="2" key="1">
    <citation type="submission" date="2021-03" db="EMBL/GenBank/DDBJ databases">
        <title>Draft genome sequence of rust myrtle Austropuccinia psidii MF-1, a brazilian biotype.</title>
        <authorList>
            <person name="Quecine M.C."/>
            <person name="Pachon D.M.R."/>
            <person name="Bonatelli M.L."/>
            <person name="Correr F.H."/>
            <person name="Franceschini L.M."/>
            <person name="Leite T.F."/>
            <person name="Margarido G.R.A."/>
            <person name="Almeida C.A."/>
            <person name="Ferrarezi J.A."/>
            <person name="Labate C.A."/>
        </authorList>
    </citation>
    <scope>NUCLEOTIDE SEQUENCE</scope>
    <source>
        <strain evidence="2">MF-1</strain>
    </source>
</reference>
<gene>
    <name evidence="2" type="ORF">O181_126161</name>
</gene>
<keyword evidence="1" id="KW-0732">Signal</keyword>
<evidence type="ECO:0000256" key="1">
    <source>
        <dbReference type="SAM" id="SignalP"/>
    </source>
</evidence>
<feature type="chain" id="PRO_5040211610" evidence="1">
    <location>
        <begin position="20"/>
        <end position="105"/>
    </location>
</feature>
<organism evidence="2 3">
    <name type="scientific">Austropuccinia psidii MF-1</name>
    <dbReference type="NCBI Taxonomy" id="1389203"/>
    <lineage>
        <taxon>Eukaryota</taxon>
        <taxon>Fungi</taxon>
        <taxon>Dikarya</taxon>
        <taxon>Basidiomycota</taxon>
        <taxon>Pucciniomycotina</taxon>
        <taxon>Pucciniomycetes</taxon>
        <taxon>Pucciniales</taxon>
        <taxon>Sphaerophragmiaceae</taxon>
        <taxon>Austropuccinia</taxon>
    </lineage>
</organism>
<evidence type="ECO:0000313" key="2">
    <source>
        <dbReference type="EMBL" id="MBW0586446.1"/>
    </source>
</evidence>
<dbReference type="EMBL" id="AVOT02123916">
    <property type="protein sequence ID" value="MBW0586446.1"/>
    <property type="molecule type" value="Genomic_DNA"/>
</dbReference>
<keyword evidence="3" id="KW-1185">Reference proteome</keyword>
<dbReference type="AlphaFoldDB" id="A0A9Q3Q5P0"/>
<accession>A0A9Q3Q5P0</accession>
<evidence type="ECO:0000313" key="3">
    <source>
        <dbReference type="Proteomes" id="UP000765509"/>
    </source>
</evidence>
<proteinExistence type="predicted"/>
<sequence>MKWKFLLILVATIAQLIDAAPGVEIAPPIVEKIDLLKRQALDDTRPLDSNIRHKRDLLRRLKNDEGSATSISYTDCPPATGNDEGSTIIHYCEKRTRKRKGKHGT</sequence>
<dbReference type="Proteomes" id="UP000765509">
    <property type="component" value="Unassembled WGS sequence"/>
</dbReference>
<protein>
    <submittedName>
        <fullName evidence="2">Uncharacterized protein</fullName>
    </submittedName>
</protein>
<feature type="signal peptide" evidence="1">
    <location>
        <begin position="1"/>
        <end position="19"/>
    </location>
</feature>
<comment type="caution">
    <text evidence="2">The sequence shown here is derived from an EMBL/GenBank/DDBJ whole genome shotgun (WGS) entry which is preliminary data.</text>
</comment>
<name>A0A9Q3Q5P0_9BASI</name>